<keyword evidence="3" id="KW-0479">Metal-binding</keyword>
<dbReference type="EC" id="2.7.7.49" evidence="9"/>
<evidence type="ECO:0000313" key="9">
    <source>
        <dbReference type="EMBL" id="MDQ1152377.1"/>
    </source>
</evidence>
<dbReference type="InterPro" id="IPR000477">
    <property type="entry name" value="RT_dom"/>
</dbReference>
<dbReference type="InterPro" id="IPR043502">
    <property type="entry name" value="DNA/RNA_pol_sf"/>
</dbReference>
<keyword evidence="2 9" id="KW-0548">Nucleotidyltransferase</keyword>
<evidence type="ECO:0000256" key="5">
    <source>
        <dbReference type="ARBA" id="ARBA00022918"/>
    </source>
</evidence>
<dbReference type="SUPFAM" id="SSF56672">
    <property type="entry name" value="DNA/RNA polymerases"/>
    <property type="match status" value="1"/>
</dbReference>
<keyword evidence="5 9" id="KW-0695">RNA-directed DNA polymerase</keyword>
<feature type="domain" description="Reverse transcriptase" evidence="8">
    <location>
        <begin position="1"/>
        <end position="234"/>
    </location>
</feature>
<dbReference type="InterPro" id="IPR000123">
    <property type="entry name" value="Reverse_transcriptase_msDNA"/>
</dbReference>
<evidence type="ECO:0000256" key="1">
    <source>
        <dbReference type="ARBA" id="ARBA00022679"/>
    </source>
</evidence>
<evidence type="ECO:0000256" key="3">
    <source>
        <dbReference type="ARBA" id="ARBA00022723"/>
    </source>
</evidence>
<dbReference type="Pfam" id="PF00078">
    <property type="entry name" value="RVT_1"/>
    <property type="match status" value="1"/>
</dbReference>
<evidence type="ECO:0000313" key="10">
    <source>
        <dbReference type="Proteomes" id="UP001244640"/>
    </source>
</evidence>
<dbReference type="PRINTS" id="PR00866">
    <property type="entry name" value="RNADNAPOLMS"/>
</dbReference>
<dbReference type="RefSeq" id="WP_307187687.1">
    <property type="nucleotide sequence ID" value="NZ_JAUTBA010000001.1"/>
</dbReference>
<accession>A0ABU0UBY2</accession>
<dbReference type="EMBL" id="JAUTBA010000001">
    <property type="protein sequence ID" value="MDQ1152377.1"/>
    <property type="molecule type" value="Genomic_DNA"/>
</dbReference>
<proteinExistence type="inferred from homology"/>
<dbReference type="GO" id="GO:0003964">
    <property type="term" value="F:RNA-directed DNA polymerase activity"/>
    <property type="evidence" value="ECO:0007669"/>
    <property type="project" value="UniProtKB-KW"/>
</dbReference>
<evidence type="ECO:0000256" key="4">
    <source>
        <dbReference type="ARBA" id="ARBA00022842"/>
    </source>
</evidence>
<comment type="similarity">
    <text evidence="7">Belongs to the bacterial reverse transcriptase family.</text>
</comment>
<evidence type="ECO:0000256" key="2">
    <source>
        <dbReference type="ARBA" id="ARBA00022695"/>
    </source>
</evidence>
<organism evidence="9 10">
    <name type="scientific">Sphingobacterium zeae</name>
    <dbReference type="NCBI Taxonomy" id="1776859"/>
    <lineage>
        <taxon>Bacteria</taxon>
        <taxon>Pseudomonadati</taxon>
        <taxon>Bacteroidota</taxon>
        <taxon>Sphingobacteriia</taxon>
        <taxon>Sphingobacteriales</taxon>
        <taxon>Sphingobacteriaceae</taxon>
        <taxon>Sphingobacterium</taxon>
    </lineage>
</organism>
<dbReference type="Proteomes" id="UP001244640">
    <property type="component" value="Unassembled WGS sequence"/>
</dbReference>
<evidence type="ECO:0000256" key="6">
    <source>
        <dbReference type="ARBA" id="ARBA00023118"/>
    </source>
</evidence>
<evidence type="ECO:0000256" key="7">
    <source>
        <dbReference type="ARBA" id="ARBA00034120"/>
    </source>
</evidence>
<gene>
    <name evidence="9" type="ORF">QE382_004361</name>
</gene>
<name>A0ABU0UBY2_9SPHI</name>
<reference evidence="9 10" key="1">
    <citation type="submission" date="2023-07" db="EMBL/GenBank/DDBJ databases">
        <title>Functional and genomic diversity of the sorghum phyllosphere microbiome.</title>
        <authorList>
            <person name="Shade A."/>
        </authorList>
    </citation>
    <scope>NUCLEOTIDE SEQUENCE [LARGE SCALE GENOMIC DNA]</scope>
    <source>
        <strain evidence="9 10">SORGH_AS_0892</strain>
    </source>
</reference>
<keyword evidence="6" id="KW-0051">Antiviral defense</keyword>
<evidence type="ECO:0000259" key="8">
    <source>
        <dbReference type="PROSITE" id="PS50878"/>
    </source>
</evidence>
<protein>
    <submittedName>
        <fullName evidence="9">RNA-directed DNA polymerase</fullName>
        <ecNumber evidence="9">2.7.7.49</ecNumber>
    </submittedName>
</protein>
<sequence>MLDVKILLRILNTDNNSIDSILRNIDRYYYLNSTPKLDKQGNQLYDKYNRPRSRDIYPAIGKLKVIQKSILTKLLSCIKLPDYAFGGVKNRDNILNAKRHQGNKFFFNTDLRGYYPGITNKQVFNMFVKYKFAPSVAHNLTKLTTYKGMLPQGTHTSPYIANLVFAEAGSKLQEFAKNNGLTFTTFVDDLTFSSKQDFKHLIPEIIEIITSSGFRISHNKTFYQTNNPKVTQVIVKNNCLCLDSYYQKKIDGFNETELMTPKALGTINYFERVKKIGRTKKKKIFNL</sequence>
<keyword evidence="1 9" id="KW-0808">Transferase</keyword>
<dbReference type="CDD" id="cd03487">
    <property type="entry name" value="RT_Bac_retron_II"/>
    <property type="match status" value="1"/>
</dbReference>
<comment type="caution">
    <text evidence="9">The sequence shown here is derived from an EMBL/GenBank/DDBJ whole genome shotgun (WGS) entry which is preliminary data.</text>
</comment>
<keyword evidence="10" id="KW-1185">Reference proteome</keyword>
<dbReference type="PROSITE" id="PS50878">
    <property type="entry name" value="RT_POL"/>
    <property type="match status" value="1"/>
</dbReference>
<keyword evidence="4" id="KW-0460">Magnesium</keyword>